<dbReference type="OrthoDB" id="538223at2759"/>
<feature type="repeat" description="WD" evidence="3">
    <location>
        <begin position="82"/>
        <end position="104"/>
    </location>
</feature>
<protein>
    <submittedName>
        <fullName evidence="4">WD repeat-containing protein 61</fullName>
    </submittedName>
</protein>
<dbReference type="InterPro" id="IPR015943">
    <property type="entry name" value="WD40/YVTN_repeat-like_dom_sf"/>
</dbReference>
<name>A0A8H7BSP9_9FUNG</name>
<dbReference type="PRINTS" id="PR00320">
    <property type="entry name" value="GPROTEINBRPT"/>
</dbReference>
<evidence type="ECO:0000256" key="3">
    <source>
        <dbReference type="PROSITE-ProRule" id="PRU00221"/>
    </source>
</evidence>
<keyword evidence="1 3" id="KW-0853">WD repeat</keyword>
<reference evidence="4" key="1">
    <citation type="submission" date="2020-01" db="EMBL/GenBank/DDBJ databases">
        <title>Genome Sequencing of Three Apophysomyces-Like Fungal Strains Confirms a Novel Fungal Genus in the Mucoromycota with divergent Burkholderia-like Endosymbiotic Bacteria.</title>
        <authorList>
            <person name="Stajich J.E."/>
            <person name="Macias A.M."/>
            <person name="Carter-House D."/>
            <person name="Lovett B."/>
            <person name="Kasson L.R."/>
            <person name="Berry K."/>
            <person name="Grigoriev I."/>
            <person name="Chang Y."/>
            <person name="Spatafora J."/>
            <person name="Kasson M.T."/>
        </authorList>
    </citation>
    <scope>NUCLEOTIDE SEQUENCE</scope>
    <source>
        <strain evidence="4">NRRL A-21654</strain>
    </source>
</reference>
<dbReference type="GO" id="GO:0032991">
    <property type="term" value="C:protein-containing complex"/>
    <property type="evidence" value="ECO:0007669"/>
    <property type="project" value="UniProtKB-ARBA"/>
</dbReference>
<dbReference type="PROSITE" id="PS50082">
    <property type="entry name" value="WD_REPEATS_2"/>
    <property type="match status" value="6"/>
</dbReference>
<evidence type="ECO:0000313" key="4">
    <source>
        <dbReference type="EMBL" id="KAF7723217.1"/>
    </source>
</evidence>
<sequence>MPTTYIPTIVNDNAHSDGIWDVAWSKNTNYVATGSSDATVKLWDGSSGELKHELTGHALGVISVDASSDGKQDQLRDDHVGLASTSIDSTIKIWDLENNGALIRTVTASAAQAWTARFSPDGQYLAAGSHDGSICLYDVASGEKAQSLPTKDKFLMCTAYSPDGKYLAGGAEDGSIYVFDIETNQLAHTLTAHAMAVRTLSFAADSRTLISGCDDKYVHVYDVSHGQIASALAGHNGWVLKVAANPDISKQQVASASSDKKIKVWDLGMRSVLETQEVHTDQVWGLAWNPEGTKFVSVSDDMSIKWFASSGSS</sequence>
<feature type="repeat" description="WD" evidence="3">
    <location>
        <begin position="190"/>
        <end position="231"/>
    </location>
</feature>
<evidence type="ECO:0000256" key="2">
    <source>
        <dbReference type="ARBA" id="ARBA00022737"/>
    </source>
</evidence>
<dbReference type="InterPro" id="IPR019775">
    <property type="entry name" value="WD40_repeat_CS"/>
</dbReference>
<dbReference type="PROSITE" id="PS00678">
    <property type="entry name" value="WD_REPEATS_1"/>
    <property type="match status" value="2"/>
</dbReference>
<evidence type="ECO:0000313" key="5">
    <source>
        <dbReference type="Proteomes" id="UP000605846"/>
    </source>
</evidence>
<dbReference type="Proteomes" id="UP000605846">
    <property type="component" value="Unassembled WGS sequence"/>
</dbReference>
<accession>A0A8H7BSP9</accession>
<organism evidence="4 5">
    <name type="scientific">Apophysomyces ossiformis</name>
    <dbReference type="NCBI Taxonomy" id="679940"/>
    <lineage>
        <taxon>Eukaryota</taxon>
        <taxon>Fungi</taxon>
        <taxon>Fungi incertae sedis</taxon>
        <taxon>Mucoromycota</taxon>
        <taxon>Mucoromycotina</taxon>
        <taxon>Mucoromycetes</taxon>
        <taxon>Mucorales</taxon>
        <taxon>Mucorineae</taxon>
        <taxon>Mucoraceae</taxon>
        <taxon>Apophysomyces</taxon>
    </lineage>
</organism>
<keyword evidence="5" id="KW-1185">Reference proteome</keyword>
<dbReference type="AlphaFoldDB" id="A0A8H7BSP9"/>
<dbReference type="GO" id="GO:0005634">
    <property type="term" value="C:nucleus"/>
    <property type="evidence" value="ECO:0007669"/>
    <property type="project" value="TreeGrafter"/>
</dbReference>
<dbReference type="PROSITE" id="PS50294">
    <property type="entry name" value="WD_REPEATS_REGION"/>
    <property type="match status" value="3"/>
</dbReference>
<evidence type="ECO:0000256" key="1">
    <source>
        <dbReference type="ARBA" id="ARBA00022574"/>
    </source>
</evidence>
<feature type="repeat" description="WD" evidence="3">
    <location>
        <begin position="148"/>
        <end position="189"/>
    </location>
</feature>
<feature type="repeat" description="WD" evidence="3">
    <location>
        <begin position="106"/>
        <end position="147"/>
    </location>
</feature>
<feature type="repeat" description="WD" evidence="3">
    <location>
        <begin position="12"/>
        <end position="53"/>
    </location>
</feature>
<dbReference type="PANTHER" id="PTHR44090:SF1">
    <property type="entry name" value="SUPERKILLER COMPLEX PROTEIN 8"/>
    <property type="match status" value="1"/>
</dbReference>
<dbReference type="Gene3D" id="2.130.10.10">
    <property type="entry name" value="YVTN repeat-like/Quinoprotein amine dehydrogenase"/>
    <property type="match status" value="2"/>
</dbReference>
<proteinExistence type="predicted"/>
<dbReference type="CDD" id="cd00200">
    <property type="entry name" value="WD40"/>
    <property type="match status" value="1"/>
</dbReference>
<keyword evidence="2" id="KW-0677">Repeat</keyword>
<dbReference type="SUPFAM" id="SSF50978">
    <property type="entry name" value="WD40 repeat-like"/>
    <property type="match status" value="1"/>
</dbReference>
<dbReference type="InterPro" id="IPR051510">
    <property type="entry name" value="SKI8"/>
</dbReference>
<dbReference type="EMBL" id="JABAYA010000160">
    <property type="protein sequence ID" value="KAF7723217.1"/>
    <property type="molecule type" value="Genomic_DNA"/>
</dbReference>
<feature type="repeat" description="WD" evidence="3">
    <location>
        <begin position="232"/>
        <end position="275"/>
    </location>
</feature>
<dbReference type="Pfam" id="PF00400">
    <property type="entry name" value="WD40"/>
    <property type="match status" value="7"/>
</dbReference>
<dbReference type="InterPro" id="IPR001680">
    <property type="entry name" value="WD40_rpt"/>
</dbReference>
<comment type="caution">
    <text evidence="4">The sequence shown here is derived from an EMBL/GenBank/DDBJ whole genome shotgun (WGS) entry which is preliminary data.</text>
</comment>
<dbReference type="PANTHER" id="PTHR44090">
    <property type="entry name" value="WD REPEAT-CONTAINING PROTEIN 61"/>
    <property type="match status" value="1"/>
</dbReference>
<gene>
    <name evidence="4" type="primary">WDR61</name>
    <name evidence="4" type="ORF">EC973_002292</name>
</gene>
<dbReference type="InterPro" id="IPR036322">
    <property type="entry name" value="WD40_repeat_dom_sf"/>
</dbReference>
<dbReference type="InterPro" id="IPR020472">
    <property type="entry name" value="WD40_PAC1"/>
</dbReference>
<dbReference type="SMART" id="SM00320">
    <property type="entry name" value="WD40"/>
    <property type="match status" value="7"/>
</dbReference>